<keyword evidence="5" id="KW-1185">Reference proteome</keyword>
<evidence type="ECO:0000313" key="4">
    <source>
        <dbReference type="Ensembl" id="ENSNMLP00000012934.1"/>
    </source>
</evidence>
<evidence type="ECO:0000259" key="3">
    <source>
        <dbReference type="PROSITE" id="PS51233"/>
    </source>
</evidence>
<keyword evidence="2" id="KW-0325">Glycoprotein</keyword>
<evidence type="ECO:0000256" key="2">
    <source>
        <dbReference type="ARBA" id="ARBA00023180"/>
    </source>
</evidence>
<dbReference type="PANTHER" id="PTHR11339">
    <property type="entry name" value="EXTRACELLULAR MATRIX GLYCOPROTEIN RELATED"/>
    <property type="match status" value="1"/>
</dbReference>
<dbReference type="Proteomes" id="UP000694523">
    <property type="component" value="Unplaced"/>
</dbReference>
<dbReference type="Ensembl" id="ENSNMLT00000014584.1">
    <property type="protein sequence ID" value="ENSNMLP00000012934.1"/>
    <property type="gene ID" value="ENSNMLG00000008752.1"/>
</dbReference>
<evidence type="ECO:0000256" key="1">
    <source>
        <dbReference type="ARBA" id="ARBA00023157"/>
    </source>
</evidence>
<dbReference type="InterPro" id="IPR050780">
    <property type="entry name" value="Mucin_vWF_Thrombospondin_sf"/>
</dbReference>
<dbReference type="AlphaFoldDB" id="A0A8C6T0V2"/>
<dbReference type="SMART" id="SM00216">
    <property type="entry name" value="VWD"/>
    <property type="match status" value="1"/>
</dbReference>
<dbReference type="Pfam" id="PF00094">
    <property type="entry name" value="VWD"/>
    <property type="match status" value="2"/>
</dbReference>
<feature type="domain" description="VWFD" evidence="3">
    <location>
        <begin position="29"/>
        <end position="187"/>
    </location>
</feature>
<reference evidence="4" key="1">
    <citation type="submission" date="2025-08" db="UniProtKB">
        <authorList>
            <consortium name="Ensembl"/>
        </authorList>
    </citation>
    <scope>IDENTIFICATION</scope>
</reference>
<name>A0A8C6T0V2_9GOBI</name>
<protein>
    <recommendedName>
        <fullName evidence="3">VWFD domain-containing protein</fullName>
    </recommendedName>
</protein>
<proteinExistence type="predicted"/>
<reference evidence="4" key="2">
    <citation type="submission" date="2025-09" db="UniProtKB">
        <authorList>
            <consortium name="Ensembl"/>
        </authorList>
    </citation>
    <scope>IDENTIFICATION</scope>
</reference>
<sequence>WEHGLPVTWLWTRPNLQGDRWRKETIQKGTCTISGDPHYKTFDGNWYDFQGTCTYVLSQQCGWICPTTESRAPTSIGAVLMYILVRLCVLQVNGVFAVTPFFLNNGIVHVHVSGFSVVVSTDFGLEVSYDTHHYVKIQVPPSYQGATCGLCGNFNNDPDDDFQTPEGEVVSAVVFGNSWKVPRMMSLNVMDVKVQTVANAQKNRWLSSVKIVFAAYFKTQLVLLQLAIKSFPQTIL</sequence>
<accession>A0A8C6T0V2</accession>
<dbReference type="PANTHER" id="PTHR11339:SF413">
    <property type="entry name" value="TECTORIN ALPHA"/>
    <property type="match status" value="1"/>
</dbReference>
<dbReference type="GO" id="GO:0031012">
    <property type="term" value="C:extracellular matrix"/>
    <property type="evidence" value="ECO:0007669"/>
    <property type="project" value="TreeGrafter"/>
</dbReference>
<dbReference type="InterPro" id="IPR001846">
    <property type="entry name" value="VWF_type-D"/>
</dbReference>
<dbReference type="GO" id="GO:0005615">
    <property type="term" value="C:extracellular space"/>
    <property type="evidence" value="ECO:0007669"/>
    <property type="project" value="TreeGrafter"/>
</dbReference>
<evidence type="ECO:0000313" key="5">
    <source>
        <dbReference type="Proteomes" id="UP000694523"/>
    </source>
</evidence>
<dbReference type="PROSITE" id="PS51233">
    <property type="entry name" value="VWFD"/>
    <property type="match status" value="1"/>
</dbReference>
<organism evidence="4 5">
    <name type="scientific">Neogobius melanostomus</name>
    <name type="common">round goby</name>
    <dbReference type="NCBI Taxonomy" id="47308"/>
    <lineage>
        <taxon>Eukaryota</taxon>
        <taxon>Metazoa</taxon>
        <taxon>Chordata</taxon>
        <taxon>Craniata</taxon>
        <taxon>Vertebrata</taxon>
        <taxon>Euteleostomi</taxon>
        <taxon>Actinopterygii</taxon>
        <taxon>Neopterygii</taxon>
        <taxon>Teleostei</taxon>
        <taxon>Neoteleostei</taxon>
        <taxon>Acanthomorphata</taxon>
        <taxon>Gobiaria</taxon>
        <taxon>Gobiiformes</taxon>
        <taxon>Gobioidei</taxon>
        <taxon>Gobiidae</taxon>
        <taxon>Benthophilinae</taxon>
        <taxon>Neogobiini</taxon>
        <taxon>Neogobius</taxon>
    </lineage>
</organism>
<keyword evidence="1" id="KW-1015">Disulfide bond</keyword>